<dbReference type="EMBL" id="JAIWYP010000003">
    <property type="protein sequence ID" value="KAH3852741.1"/>
    <property type="molecule type" value="Genomic_DNA"/>
</dbReference>
<reference evidence="1" key="1">
    <citation type="journal article" date="2019" name="bioRxiv">
        <title>The Genome of the Zebra Mussel, Dreissena polymorpha: A Resource for Invasive Species Research.</title>
        <authorList>
            <person name="McCartney M.A."/>
            <person name="Auch B."/>
            <person name="Kono T."/>
            <person name="Mallez S."/>
            <person name="Zhang Y."/>
            <person name="Obille A."/>
            <person name="Becker A."/>
            <person name="Abrahante J.E."/>
            <person name="Garbe J."/>
            <person name="Badalamenti J.P."/>
            <person name="Herman A."/>
            <person name="Mangelson H."/>
            <person name="Liachko I."/>
            <person name="Sullivan S."/>
            <person name="Sone E.D."/>
            <person name="Koren S."/>
            <person name="Silverstein K.A.T."/>
            <person name="Beckman K.B."/>
            <person name="Gohl D.M."/>
        </authorList>
    </citation>
    <scope>NUCLEOTIDE SEQUENCE</scope>
    <source>
        <strain evidence="1">Duluth1</strain>
        <tissue evidence="1">Whole animal</tissue>
    </source>
</reference>
<organism evidence="1 2">
    <name type="scientific">Dreissena polymorpha</name>
    <name type="common">Zebra mussel</name>
    <name type="synonym">Mytilus polymorpha</name>
    <dbReference type="NCBI Taxonomy" id="45954"/>
    <lineage>
        <taxon>Eukaryota</taxon>
        <taxon>Metazoa</taxon>
        <taxon>Spiralia</taxon>
        <taxon>Lophotrochozoa</taxon>
        <taxon>Mollusca</taxon>
        <taxon>Bivalvia</taxon>
        <taxon>Autobranchia</taxon>
        <taxon>Heteroconchia</taxon>
        <taxon>Euheterodonta</taxon>
        <taxon>Imparidentia</taxon>
        <taxon>Neoheterodontei</taxon>
        <taxon>Myida</taxon>
        <taxon>Dreissenoidea</taxon>
        <taxon>Dreissenidae</taxon>
        <taxon>Dreissena</taxon>
    </lineage>
</organism>
<keyword evidence="2" id="KW-1185">Reference proteome</keyword>
<evidence type="ECO:0000313" key="2">
    <source>
        <dbReference type="Proteomes" id="UP000828390"/>
    </source>
</evidence>
<protein>
    <submittedName>
        <fullName evidence="1">Uncharacterized protein</fullName>
    </submittedName>
</protein>
<comment type="caution">
    <text evidence="1">The sequence shown here is derived from an EMBL/GenBank/DDBJ whole genome shotgun (WGS) entry which is preliminary data.</text>
</comment>
<gene>
    <name evidence="1" type="ORF">DPMN_095258</name>
</gene>
<dbReference type="AlphaFoldDB" id="A0A9D4L712"/>
<evidence type="ECO:0000313" key="1">
    <source>
        <dbReference type="EMBL" id="KAH3852741.1"/>
    </source>
</evidence>
<reference evidence="1" key="2">
    <citation type="submission" date="2020-11" db="EMBL/GenBank/DDBJ databases">
        <authorList>
            <person name="McCartney M.A."/>
            <person name="Auch B."/>
            <person name="Kono T."/>
            <person name="Mallez S."/>
            <person name="Becker A."/>
            <person name="Gohl D.M."/>
            <person name="Silverstein K.A.T."/>
            <person name="Koren S."/>
            <person name="Bechman K.B."/>
            <person name="Herman A."/>
            <person name="Abrahante J.E."/>
            <person name="Garbe J."/>
        </authorList>
    </citation>
    <scope>NUCLEOTIDE SEQUENCE</scope>
    <source>
        <strain evidence="1">Duluth1</strain>
        <tissue evidence="1">Whole animal</tissue>
    </source>
</reference>
<name>A0A9D4L712_DREPO</name>
<proteinExistence type="predicted"/>
<dbReference type="Proteomes" id="UP000828390">
    <property type="component" value="Unassembled WGS sequence"/>
</dbReference>
<accession>A0A9D4L712</accession>
<sequence>MTSLIKTAPSVAADIPTGPVFAPPCRDAENGTTNISMVRHFTQRQKDRKRACLRWMAVRRTLFTLMLHANSKPVVVCVKDAGSAPSLPDSPLIESFGFQDLDLT</sequence>